<feature type="compositionally biased region" description="Basic residues" evidence="1">
    <location>
        <begin position="297"/>
        <end position="306"/>
    </location>
</feature>
<feature type="compositionally biased region" description="Low complexity" evidence="1">
    <location>
        <begin position="76"/>
        <end position="85"/>
    </location>
</feature>
<dbReference type="AlphaFoldDB" id="A0A8H6SUQ2"/>
<evidence type="ECO:0000313" key="3">
    <source>
        <dbReference type="Proteomes" id="UP000613580"/>
    </source>
</evidence>
<organism evidence="2 3">
    <name type="scientific">Mycena chlorophos</name>
    <name type="common">Agaric fungus</name>
    <name type="synonym">Agaricus chlorophos</name>
    <dbReference type="NCBI Taxonomy" id="658473"/>
    <lineage>
        <taxon>Eukaryota</taxon>
        <taxon>Fungi</taxon>
        <taxon>Dikarya</taxon>
        <taxon>Basidiomycota</taxon>
        <taxon>Agaricomycotina</taxon>
        <taxon>Agaricomycetes</taxon>
        <taxon>Agaricomycetidae</taxon>
        <taxon>Agaricales</taxon>
        <taxon>Marasmiineae</taxon>
        <taxon>Mycenaceae</taxon>
        <taxon>Mycena</taxon>
    </lineage>
</organism>
<comment type="caution">
    <text evidence="2">The sequence shown here is derived from an EMBL/GenBank/DDBJ whole genome shotgun (WGS) entry which is preliminary data.</text>
</comment>
<keyword evidence="3" id="KW-1185">Reference proteome</keyword>
<evidence type="ECO:0000256" key="1">
    <source>
        <dbReference type="SAM" id="MobiDB-lite"/>
    </source>
</evidence>
<dbReference type="Proteomes" id="UP000613580">
    <property type="component" value="Unassembled WGS sequence"/>
</dbReference>
<feature type="region of interest" description="Disordered" evidence="1">
    <location>
        <begin position="257"/>
        <end position="306"/>
    </location>
</feature>
<sequence>MMDDLRSNLPDFDFPRFRTHDLERRALPASHNNTKQSTKSRIHPAPKPAPKPSTKANATSSKARVHETQKRATNNVSSVLTSSPLPSSPKPQPTRPSFSTLISDLEAVQKDNVALVSDLRSQLTASNQRYLAEHERLLSAHEEYSELQRQAELYVGIEARRNERMAEQLEAANQFAQMLQTQFNASQLELQAMEELLGVEREGRHKAEAELKTLKEGIEAREEGVRRAQERLDERGYELLEALEKSKDALLDGISGTRWQAGKRKARDQLEDNSHKSKKSKNLKAIQEPEGSLSLRSRLRSGKTRP</sequence>
<accession>A0A8H6SUQ2</accession>
<feature type="region of interest" description="Disordered" evidence="1">
    <location>
        <begin position="1"/>
        <end position="98"/>
    </location>
</feature>
<evidence type="ECO:0000313" key="2">
    <source>
        <dbReference type="EMBL" id="KAF7305618.1"/>
    </source>
</evidence>
<reference evidence="2" key="1">
    <citation type="submission" date="2020-05" db="EMBL/GenBank/DDBJ databases">
        <title>Mycena genomes resolve the evolution of fungal bioluminescence.</title>
        <authorList>
            <person name="Tsai I.J."/>
        </authorList>
    </citation>
    <scope>NUCLEOTIDE SEQUENCE</scope>
    <source>
        <strain evidence="2">110903Hualien_Pintung</strain>
    </source>
</reference>
<proteinExistence type="predicted"/>
<dbReference type="EMBL" id="JACAZE010000010">
    <property type="protein sequence ID" value="KAF7305618.1"/>
    <property type="molecule type" value="Genomic_DNA"/>
</dbReference>
<protein>
    <submittedName>
        <fullName evidence="2">Uncharacterized protein</fullName>
    </submittedName>
</protein>
<gene>
    <name evidence="2" type="ORF">HMN09_00815300</name>
</gene>
<feature type="compositionally biased region" description="Basic and acidic residues" evidence="1">
    <location>
        <begin position="13"/>
        <end position="26"/>
    </location>
</feature>
<name>A0A8H6SUQ2_MYCCL</name>